<evidence type="ECO:0000256" key="3">
    <source>
        <dbReference type="ARBA" id="ARBA00011019"/>
    </source>
</evidence>
<dbReference type="InterPro" id="IPR037218">
    <property type="entry name" value="PTPA_sf"/>
</dbReference>
<comment type="similarity">
    <text evidence="3 7">Belongs to the PTPA-type PPIase family.</text>
</comment>
<comment type="caution">
    <text evidence="9">The sequence shown here is derived from an EMBL/GenBank/DDBJ whole genome shotgun (WGS) entry which is preliminary data.</text>
</comment>
<keyword evidence="4 7" id="KW-0963">Cytoplasm</keyword>
<dbReference type="GO" id="GO:0005737">
    <property type="term" value="C:cytoplasm"/>
    <property type="evidence" value="ECO:0007669"/>
    <property type="project" value="UniProtKB-SubCell"/>
</dbReference>
<protein>
    <recommendedName>
        <fullName evidence="7">Serine/threonine-protein phosphatase 2A activator</fullName>
        <ecNumber evidence="7">5.2.1.8</ecNumber>
    </recommendedName>
    <alternativeName>
        <fullName evidence="7">Phosphotyrosyl phosphatase activator</fullName>
    </alternativeName>
</protein>
<evidence type="ECO:0000256" key="6">
    <source>
        <dbReference type="ARBA" id="ARBA00023235"/>
    </source>
</evidence>
<evidence type="ECO:0000256" key="8">
    <source>
        <dbReference type="SAM" id="MobiDB-lite"/>
    </source>
</evidence>
<dbReference type="GO" id="GO:0000159">
    <property type="term" value="C:protein phosphatase type 2A complex"/>
    <property type="evidence" value="ECO:0007669"/>
    <property type="project" value="TreeGrafter"/>
</dbReference>
<dbReference type="CDD" id="cd04087">
    <property type="entry name" value="PTPA"/>
    <property type="match status" value="1"/>
</dbReference>
<dbReference type="Proteomes" id="UP000777482">
    <property type="component" value="Unassembled WGS sequence"/>
</dbReference>
<proteinExistence type="inferred from homology"/>
<feature type="region of interest" description="Disordered" evidence="8">
    <location>
        <begin position="16"/>
        <end position="43"/>
    </location>
</feature>
<evidence type="ECO:0000256" key="2">
    <source>
        <dbReference type="ARBA" id="ARBA00004496"/>
    </source>
</evidence>
<feature type="compositionally biased region" description="Polar residues" evidence="8">
    <location>
        <begin position="393"/>
        <end position="402"/>
    </location>
</feature>
<comment type="function">
    <text evidence="7">PPIases accelerate the folding of proteins. It catalyzes the cis-trans isomerization of proline imidic peptide bonds in oligopeptides.</text>
</comment>
<evidence type="ECO:0000256" key="1">
    <source>
        <dbReference type="ARBA" id="ARBA00000971"/>
    </source>
</evidence>
<feature type="compositionally biased region" description="Acidic residues" evidence="8">
    <location>
        <begin position="359"/>
        <end position="372"/>
    </location>
</feature>
<comment type="catalytic activity">
    <reaction evidence="1 7">
        <text>[protein]-peptidylproline (omega=180) = [protein]-peptidylproline (omega=0)</text>
        <dbReference type="Rhea" id="RHEA:16237"/>
        <dbReference type="Rhea" id="RHEA-COMP:10747"/>
        <dbReference type="Rhea" id="RHEA-COMP:10748"/>
        <dbReference type="ChEBI" id="CHEBI:83833"/>
        <dbReference type="ChEBI" id="CHEBI:83834"/>
        <dbReference type="EC" id="5.2.1.8"/>
    </reaction>
</comment>
<dbReference type="SUPFAM" id="SSF140984">
    <property type="entry name" value="PTPA-like"/>
    <property type="match status" value="1"/>
</dbReference>
<feature type="compositionally biased region" description="Low complexity" evidence="8">
    <location>
        <begin position="16"/>
        <end position="36"/>
    </location>
</feature>
<dbReference type="GO" id="GO:0003755">
    <property type="term" value="F:peptidyl-prolyl cis-trans isomerase activity"/>
    <property type="evidence" value="ECO:0007669"/>
    <property type="project" value="UniProtKB-KW"/>
</dbReference>
<dbReference type="InterPro" id="IPR043170">
    <property type="entry name" value="PTPA_C_lid"/>
</dbReference>
<dbReference type="GO" id="GO:0005634">
    <property type="term" value="C:nucleus"/>
    <property type="evidence" value="ECO:0007669"/>
    <property type="project" value="TreeGrafter"/>
</dbReference>
<dbReference type="PANTHER" id="PTHR10012">
    <property type="entry name" value="SERINE/THREONINE-PROTEIN PHOSPHATASE 2A REGULATORY SUBUNIT B"/>
    <property type="match status" value="1"/>
</dbReference>
<feature type="compositionally biased region" description="Basic and acidic residues" evidence="8">
    <location>
        <begin position="542"/>
        <end position="551"/>
    </location>
</feature>
<comment type="subcellular location">
    <subcellularLocation>
        <location evidence="2 7">Cytoplasm</location>
    </subcellularLocation>
</comment>
<dbReference type="Pfam" id="PF03095">
    <property type="entry name" value="PTPA"/>
    <property type="match status" value="1"/>
</dbReference>
<dbReference type="Gene3D" id="1.20.120.1150">
    <property type="match status" value="1"/>
</dbReference>
<name>A0A9P7B215_RHOMI</name>
<dbReference type="OrthoDB" id="16120at2759"/>
<evidence type="ECO:0000256" key="5">
    <source>
        <dbReference type="ARBA" id="ARBA00023110"/>
    </source>
</evidence>
<dbReference type="InterPro" id="IPR004327">
    <property type="entry name" value="Phstyr_phstse_ac"/>
</dbReference>
<evidence type="ECO:0000256" key="7">
    <source>
        <dbReference type="RuleBase" id="RU361210"/>
    </source>
</evidence>
<dbReference type="GO" id="GO:0007052">
    <property type="term" value="P:mitotic spindle organization"/>
    <property type="evidence" value="ECO:0007669"/>
    <property type="project" value="TreeGrafter"/>
</dbReference>
<dbReference type="EC" id="5.2.1.8" evidence="7"/>
<dbReference type="PANTHER" id="PTHR10012:SF0">
    <property type="entry name" value="SERINE_THREONINE-PROTEIN PHOSPHATASE 2A ACTIVATOR"/>
    <property type="match status" value="1"/>
</dbReference>
<keyword evidence="6 7" id="KW-0413">Isomerase</keyword>
<evidence type="ECO:0000313" key="10">
    <source>
        <dbReference type="Proteomes" id="UP000777482"/>
    </source>
</evidence>
<evidence type="ECO:0000313" key="9">
    <source>
        <dbReference type="EMBL" id="KAG0655183.1"/>
    </source>
</evidence>
<organism evidence="9 10">
    <name type="scientific">Rhodotorula mucilaginosa</name>
    <name type="common">Yeast</name>
    <name type="synonym">Rhodotorula rubra</name>
    <dbReference type="NCBI Taxonomy" id="5537"/>
    <lineage>
        <taxon>Eukaryota</taxon>
        <taxon>Fungi</taxon>
        <taxon>Dikarya</taxon>
        <taxon>Basidiomycota</taxon>
        <taxon>Pucciniomycotina</taxon>
        <taxon>Microbotryomycetes</taxon>
        <taxon>Sporidiobolales</taxon>
        <taxon>Sporidiobolaceae</taxon>
        <taxon>Rhodotorula</taxon>
    </lineage>
</organism>
<reference evidence="9 10" key="1">
    <citation type="submission" date="2020-11" db="EMBL/GenBank/DDBJ databases">
        <title>Kefir isolates.</title>
        <authorList>
            <person name="Marcisauskas S."/>
            <person name="Kim Y."/>
            <person name="Blasche S."/>
        </authorList>
    </citation>
    <scope>NUCLEOTIDE SEQUENCE [LARGE SCALE GENOMIC DNA]</scope>
    <source>
        <strain evidence="9 10">KR</strain>
    </source>
</reference>
<dbReference type="EMBL" id="PUHQ01000127">
    <property type="protein sequence ID" value="KAG0655183.1"/>
    <property type="molecule type" value="Genomic_DNA"/>
</dbReference>
<gene>
    <name evidence="9" type="primary">PPP2R4_2</name>
    <name evidence="9" type="ORF">C6P46_001109</name>
</gene>
<feature type="region of interest" description="Disordered" evidence="8">
    <location>
        <begin position="344"/>
        <end position="551"/>
    </location>
</feature>
<sequence length="551" mass="58566">MTSEVVLPIPPFVSSAAVDEASSSSTPSSPSSSSSPPARPPRRKIFTEADLAPWFRSNAYADLERTILRMTAAVQGKSNTVECFESEPTKKLVAFLRRARDWVAETPLAQGPQRFGNKAFRDWLGRLEEAESAFQRDLLDTAHVAPDLAAAALPELSFHLLSSFGSPQRLDYGTGHELSFLCYLVTLCRLGVFAEPDEQALVVRVFAEYIELCRQVQKVFRLEPAGSKGVWGLDDHQHLVYLFGASQLVGHPTLRPASLLNATDIASHAPSSLFLSSIAHIHALKRGPFHEHSPLLHQIATTVPSWHKVTKGLWDMYKVEVLGKVPVVQHCRFGEVGMRWTDRATGETLPSSGDRLADDVGEEGGEAEEGEQDGAVTSPLDGPLITPAPWARTGSSSVSATGLGNVRPLPPPAASQIGTSTTVSSAPPHHYPTATASSTAHARRQHPMTFPLAPPPPATMAGRPVSFAPPTLFPPRATTSARAGGGPRTQVRSSVTMAAAANSGGGAAESVADQGGAAASSSPFGVLPPARLGSETEMSAAVHREDDSFKG</sequence>
<keyword evidence="5 7" id="KW-0697">Rotamase</keyword>
<accession>A0A9P7B215</accession>
<evidence type="ECO:0000256" key="4">
    <source>
        <dbReference type="ARBA" id="ARBA00022490"/>
    </source>
</evidence>
<feature type="compositionally biased region" description="Polar residues" evidence="8">
    <location>
        <begin position="416"/>
        <end position="425"/>
    </location>
</feature>
<dbReference type="GO" id="GO:0008160">
    <property type="term" value="F:protein tyrosine phosphatase activator activity"/>
    <property type="evidence" value="ECO:0007669"/>
    <property type="project" value="TreeGrafter"/>
</dbReference>
<dbReference type="AlphaFoldDB" id="A0A9P7B215"/>
<keyword evidence="10" id="KW-1185">Reference proteome</keyword>